<organism evidence="1 2">
    <name type="scientific">Hungatella hathewayi DSM 13479</name>
    <dbReference type="NCBI Taxonomy" id="566550"/>
    <lineage>
        <taxon>Bacteria</taxon>
        <taxon>Bacillati</taxon>
        <taxon>Bacillota</taxon>
        <taxon>Clostridia</taxon>
        <taxon>Lachnospirales</taxon>
        <taxon>Lachnospiraceae</taxon>
        <taxon>Hungatella</taxon>
    </lineage>
</organism>
<evidence type="ECO:0000313" key="1">
    <source>
        <dbReference type="EMBL" id="EFC98361.1"/>
    </source>
</evidence>
<name>D3AIJ1_9FIRM</name>
<protein>
    <submittedName>
        <fullName evidence="1">Uncharacterized protein</fullName>
    </submittedName>
</protein>
<sequence>MANMNVNKVIYGGGDVLIDLTGDSVSADKVLKGITAHDKSGAKITGTCTFDSDTSEDTAAVAEILVGKTAHARGSKLTGTMKNNGAVKGIISTVAGEYTVPQGYHDGSGKVSIDATEQAKLIATNIREGVTILGVEGAMSGSEDMKPQSKEVTPSKEAQTIMPDEEYNCLSQVTVKAIPYVETDNSAGGKTVTIG</sequence>
<evidence type="ECO:0000313" key="2">
    <source>
        <dbReference type="Proteomes" id="UP000004968"/>
    </source>
</evidence>
<dbReference type="Proteomes" id="UP000004968">
    <property type="component" value="Unassembled WGS sequence"/>
</dbReference>
<dbReference type="EMBL" id="ACIO01000280">
    <property type="protein sequence ID" value="EFC98361.1"/>
    <property type="molecule type" value="Genomic_DNA"/>
</dbReference>
<dbReference type="HOGENOM" id="CLU_1407171_0_0_9"/>
<reference evidence="1 2" key="1">
    <citation type="submission" date="2010-01" db="EMBL/GenBank/DDBJ databases">
        <authorList>
            <person name="Weinstock G."/>
            <person name="Sodergren E."/>
            <person name="Clifton S."/>
            <person name="Fulton L."/>
            <person name="Fulton B."/>
            <person name="Courtney L."/>
            <person name="Fronick C."/>
            <person name="Harrison M."/>
            <person name="Strong C."/>
            <person name="Farmer C."/>
            <person name="Delahaunty K."/>
            <person name="Markovic C."/>
            <person name="Hall O."/>
            <person name="Minx P."/>
            <person name="Tomlinson C."/>
            <person name="Mitreva M."/>
            <person name="Nelson J."/>
            <person name="Hou S."/>
            <person name="Wollam A."/>
            <person name="Pepin K.H."/>
            <person name="Johnson M."/>
            <person name="Bhonagiri V."/>
            <person name="Nash W.E."/>
            <person name="Warren W."/>
            <person name="Chinwalla A."/>
            <person name="Mardis E.R."/>
            <person name="Wilson R.K."/>
        </authorList>
    </citation>
    <scope>NUCLEOTIDE SEQUENCE [LARGE SCALE GENOMIC DNA]</scope>
    <source>
        <strain evidence="1 2">DSM 13479</strain>
    </source>
</reference>
<dbReference type="GeneID" id="93147011"/>
<proteinExistence type="predicted"/>
<comment type="caution">
    <text evidence="1">The sequence shown here is derived from an EMBL/GenBank/DDBJ whole genome shotgun (WGS) entry which is preliminary data.</text>
</comment>
<accession>D3AIJ1</accession>
<gene>
    <name evidence="1" type="ORF">CLOSTHATH_03431</name>
</gene>
<dbReference type="RefSeq" id="WP_006773905.1">
    <property type="nucleotide sequence ID" value="NZ_GG667666.1"/>
</dbReference>
<dbReference type="AlphaFoldDB" id="D3AIJ1"/>